<dbReference type="GO" id="GO:0003677">
    <property type="term" value="F:DNA binding"/>
    <property type="evidence" value="ECO:0007669"/>
    <property type="project" value="InterPro"/>
</dbReference>
<evidence type="ECO:0000256" key="3">
    <source>
        <dbReference type="ARBA" id="ARBA00023082"/>
    </source>
</evidence>
<evidence type="ECO:0000313" key="7">
    <source>
        <dbReference type="EMBL" id="MRG87764.1"/>
    </source>
</evidence>
<dbReference type="InterPro" id="IPR007627">
    <property type="entry name" value="RNA_pol_sigma70_r2"/>
</dbReference>
<dbReference type="PANTHER" id="PTHR43133:SF60">
    <property type="entry name" value="RNA POLYMERASE SIGMA FACTOR SIGV"/>
    <property type="match status" value="1"/>
</dbReference>
<evidence type="ECO:0000256" key="1">
    <source>
        <dbReference type="ARBA" id="ARBA00010641"/>
    </source>
</evidence>
<dbReference type="InterPro" id="IPR013249">
    <property type="entry name" value="RNA_pol_sigma70_r4_t2"/>
</dbReference>
<proteinExistence type="inferred from homology"/>
<accession>A0A6G1X9V9</accession>
<dbReference type="RefSeq" id="WP_323742068.1">
    <property type="nucleotide sequence ID" value="NZ_WJNH01000012.1"/>
</dbReference>
<keyword evidence="8" id="KW-1185">Reference proteome</keyword>
<dbReference type="Pfam" id="PF08281">
    <property type="entry name" value="Sigma70_r4_2"/>
    <property type="match status" value="1"/>
</dbReference>
<dbReference type="Gene3D" id="1.10.1740.10">
    <property type="match status" value="1"/>
</dbReference>
<feature type="domain" description="RNA polymerase sigma factor 70 region 4 type 2" evidence="6">
    <location>
        <begin position="119"/>
        <end position="170"/>
    </location>
</feature>
<dbReference type="AlphaFoldDB" id="A0A6G1X9V9"/>
<dbReference type="InterPro" id="IPR013325">
    <property type="entry name" value="RNA_pol_sigma_r2"/>
</dbReference>
<name>A0A6G1X9V9_9BACI</name>
<keyword evidence="3" id="KW-0731">Sigma factor</keyword>
<dbReference type="PANTHER" id="PTHR43133">
    <property type="entry name" value="RNA POLYMERASE ECF-TYPE SIGMA FACTO"/>
    <property type="match status" value="1"/>
</dbReference>
<organism evidence="7 8">
    <name type="scientific">Salinibacillus xinjiangensis</name>
    <dbReference type="NCBI Taxonomy" id="1229268"/>
    <lineage>
        <taxon>Bacteria</taxon>
        <taxon>Bacillati</taxon>
        <taxon>Bacillota</taxon>
        <taxon>Bacilli</taxon>
        <taxon>Bacillales</taxon>
        <taxon>Bacillaceae</taxon>
        <taxon>Salinibacillus</taxon>
    </lineage>
</organism>
<evidence type="ECO:0000313" key="8">
    <source>
        <dbReference type="Proteomes" id="UP000480185"/>
    </source>
</evidence>
<evidence type="ECO:0000259" key="5">
    <source>
        <dbReference type="Pfam" id="PF04542"/>
    </source>
</evidence>
<feature type="domain" description="RNA polymerase sigma-70 region 2" evidence="5">
    <location>
        <begin position="22"/>
        <end position="86"/>
    </location>
</feature>
<sequence>MGELAVESLDTTYEEVLLDEIMNKYGQLIWRLVYSYVRNQAIADDLTQEVYVKCYKSLHTFRHQSKLKTWVWTIAANHCKDYLKSAYHRKVLITDQLPAFSQIATNDVEDIVVAKEMGEKLDAAVRKLPEIYQDIIMLHFYEERSLKEIEAITELNMNTIKTRIRRGKDMLKQELASSLV</sequence>
<dbReference type="InterPro" id="IPR014284">
    <property type="entry name" value="RNA_pol_sigma-70_dom"/>
</dbReference>
<comment type="similarity">
    <text evidence="1">Belongs to the sigma-70 factor family. ECF subfamily.</text>
</comment>
<protein>
    <submittedName>
        <fullName evidence="7">Sigma-70 family RNA polymerase sigma factor</fullName>
    </submittedName>
</protein>
<dbReference type="GO" id="GO:0016987">
    <property type="term" value="F:sigma factor activity"/>
    <property type="evidence" value="ECO:0007669"/>
    <property type="project" value="UniProtKB-KW"/>
</dbReference>
<dbReference type="Pfam" id="PF04542">
    <property type="entry name" value="Sigma70_r2"/>
    <property type="match status" value="1"/>
</dbReference>
<dbReference type="SUPFAM" id="SSF88946">
    <property type="entry name" value="Sigma2 domain of RNA polymerase sigma factors"/>
    <property type="match status" value="1"/>
</dbReference>
<evidence type="ECO:0000256" key="2">
    <source>
        <dbReference type="ARBA" id="ARBA00023015"/>
    </source>
</evidence>
<evidence type="ECO:0000259" key="6">
    <source>
        <dbReference type="Pfam" id="PF08281"/>
    </source>
</evidence>
<dbReference type="GO" id="GO:0006352">
    <property type="term" value="P:DNA-templated transcription initiation"/>
    <property type="evidence" value="ECO:0007669"/>
    <property type="project" value="InterPro"/>
</dbReference>
<gene>
    <name evidence="7" type="ORF">GH754_15980</name>
</gene>
<dbReference type="InterPro" id="IPR013324">
    <property type="entry name" value="RNA_pol_sigma_r3/r4-like"/>
</dbReference>
<keyword evidence="2" id="KW-0805">Transcription regulation</keyword>
<dbReference type="CDD" id="cd06171">
    <property type="entry name" value="Sigma70_r4"/>
    <property type="match status" value="1"/>
</dbReference>
<comment type="caution">
    <text evidence="7">The sequence shown here is derived from an EMBL/GenBank/DDBJ whole genome shotgun (WGS) entry which is preliminary data.</text>
</comment>
<evidence type="ECO:0000256" key="4">
    <source>
        <dbReference type="ARBA" id="ARBA00023163"/>
    </source>
</evidence>
<dbReference type="Gene3D" id="1.10.10.10">
    <property type="entry name" value="Winged helix-like DNA-binding domain superfamily/Winged helix DNA-binding domain"/>
    <property type="match status" value="1"/>
</dbReference>
<dbReference type="Proteomes" id="UP000480185">
    <property type="component" value="Unassembled WGS sequence"/>
</dbReference>
<dbReference type="NCBIfam" id="NF006930">
    <property type="entry name" value="PRK09415.1"/>
    <property type="match status" value="1"/>
</dbReference>
<dbReference type="InterPro" id="IPR036388">
    <property type="entry name" value="WH-like_DNA-bd_sf"/>
</dbReference>
<dbReference type="NCBIfam" id="TIGR02937">
    <property type="entry name" value="sigma70-ECF"/>
    <property type="match status" value="1"/>
</dbReference>
<dbReference type="InterPro" id="IPR039425">
    <property type="entry name" value="RNA_pol_sigma-70-like"/>
</dbReference>
<dbReference type="EMBL" id="WJNH01000012">
    <property type="protein sequence ID" value="MRG87764.1"/>
    <property type="molecule type" value="Genomic_DNA"/>
</dbReference>
<keyword evidence="4" id="KW-0804">Transcription</keyword>
<reference evidence="7 8" key="1">
    <citation type="submission" date="2019-11" db="EMBL/GenBank/DDBJ databases">
        <authorList>
            <person name="Li J."/>
        </authorList>
    </citation>
    <scope>NUCLEOTIDE SEQUENCE [LARGE SCALE GENOMIC DNA]</scope>
    <source>
        <strain evidence="7 8">J4</strain>
    </source>
</reference>
<dbReference type="SUPFAM" id="SSF88659">
    <property type="entry name" value="Sigma3 and sigma4 domains of RNA polymerase sigma factors"/>
    <property type="match status" value="1"/>
</dbReference>